<dbReference type="AlphaFoldDB" id="A0A1N6MX66"/>
<accession>A0A1N6MX66</accession>
<evidence type="ECO:0000313" key="3">
    <source>
        <dbReference type="Proteomes" id="UP000196435"/>
    </source>
</evidence>
<evidence type="ECO:0000313" key="2">
    <source>
        <dbReference type="EMBL" id="SIP73374.1"/>
    </source>
</evidence>
<proteinExistence type="predicted"/>
<organism evidence="2 3">
    <name type="scientific">Xenorhabdus innexi</name>
    <dbReference type="NCBI Taxonomy" id="290109"/>
    <lineage>
        <taxon>Bacteria</taxon>
        <taxon>Pseudomonadati</taxon>
        <taxon>Pseudomonadota</taxon>
        <taxon>Gammaproteobacteria</taxon>
        <taxon>Enterobacterales</taxon>
        <taxon>Morganellaceae</taxon>
        <taxon>Xenorhabdus</taxon>
    </lineage>
</organism>
<name>A0A1N6MX66_9GAMM</name>
<evidence type="ECO:0000256" key="1">
    <source>
        <dbReference type="SAM" id="Phobius"/>
    </source>
</evidence>
<dbReference type="Proteomes" id="UP000196435">
    <property type="component" value="Unassembled WGS sequence"/>
</dbReference>
<gene>
    <name evidence="2" type="ORF">XIS1_190011</name>
</gene>
<reference evidence="3" key="1">
    <citation type="submission" date="2016-12" db="EMBL/GenBank/DDBJ databases">
        <authorList>
            <person name="Gaudriault S."/>
        </authorList>
    </citation>
    <scope>NUCLEOTIDE SEQUENCE [LARGE SCALE GENOMIC DNA]</scope>
    <source>
        <strain evidence="3">HGB1681 (deposited as PTA-6826 in the American Type Culture Collection)</strain>
    </source>
</reference>
<keyword evidence="1" id="KW-0812">Transmembrane</keyword>
<protein>
    <submittedName>
        <fullName evidence="2">Uncharacterized protein</fullName>
    </submittedName>
</protein>
<dbReference type="EMBL" id="FTLG01000101">
    <property type="protein sequence ID" value="SIP73374.1"/>
    <property type="molecule type" value="Genomic_DNA"/>
</dbReference>
<feature type="transmembrane region" description="Helical" evidence="1">
    <location>
        <begin position="20"/>
        <end position="37"/>
    </location>
</feature>
<keyword evidence="1" id="KW-1133">Transmembrane helix</keyword>
<keyword evidence="1" id="KW-0472">Membrane</keyword>
<sequence length="38" mass="4325">MSTKLIMLLDIRMSGMKNKLKFVQLVIAGAITFSILWL</sequence>